<dbReference type="SMART" id="SM00448">
    <property type="entry name" value="REC"/>
    <property type="match status" value="1"/>
</dbReference>
<feature type="domain" description="Response regulatory" evidence="2">
    <location>
        <begin position="8"/>
        <end position="125"/>
    </location>
</feature>
<feature type="modified residue" description="4-aspartylphosphate" evidence="1">
    <location>
        <position position="58"/>
    </location>
</feature>
<name>A0A3D9Z2C6_9HYPH</name>
<keyword evidence="4" id="KW-1185">Reference proteome</keyword>
<dbReference type="SUPFAM" id="SSF52172">
    <property type="entry name" value="CheY-like"/>
    <property type="match status" value="1"/>
</dbReference>
<dbReference type="RefSeq" id="WP_115835105.1">
    <property type="nucleotide sequence ID" value="NZ_CP025086.1"/>
</dbReference>
<dbReference type="InterPro" id="IPR052048">
    <property type="entry name" value="ST_Response_Regulator"/>
</dbReference>
<dbReference type="AlphaFoldDB" id="A0A3D9Z2C6"/>
<evidence type="ECO:0000313" key="4">
    <source>
        <dbReference type="Proteomes" id="UP000256900"/>
    </source>
</evidence>
<dbReference type="Pfam" id="PF00072">
    <property type="entry name" value="Response_reg"/>
    <property type="match status" value="1"/>
</dbReference>
<dbReference type="InterPro" id="IPR001789">
    <property type="entry name" value="Sig_transdc_resp-reg_receiver"/>
</dbReference>
<dbReference type="Proteomes" id="UP000256900">
    <property type="component" value="Unassembled WGS sequence"/>
</dbReference>
<dbReference type="PANTHER" id="PTHR43228:SF1">
    <property type="entry name" value="TWO-COMPONENT RESPONSE REGULATOR ARR22"/>
    <property type="match status" value="1"/>
</dbReference>
<evidence type="ECO:0000256" key="1">
    <source>
        <dbReference type="PROSITE-ProRule" id="PRU00169"/>
    </source>
</evidence>
<organism evidence="3 4">
    <name type="scientific">Methylovirgula ligni</name>
    <dbReference type="NCBI Taxonomy" id="569860"/>
    <lineage>
        <taxon>Bacteria</taxon>
        <taxon>Pseudomonadati</taxon>
        <taxon>Pseudomonadota</taxon>
        <taxon>Alphaproteobacteria</taxon>
        <taxon>Hyphomicrobiales</taxon>
        <taxon>Beijerinckiaceae</taxon>
        <taxon>Methylovirgula</taxon>
    </lineage>
</organism>
<gene>
    <name evidence="3" type="ORF">DES32_0542</name>
</gene>
<evidence type="ECO:0000313" key="3">
    <source>
        <dbReference type="EMBL" id="REF89322.1"/>
    </source>
</evidence>
<dbReference type="InterPro" id="IPR011006">
    <property type="entry name" value="CheY-like_superfamily"/>
</dbReference>
<accession>A0A3D9Z2C6</accession>
<sequence>MPFASAIRAMIVDDQLTSRALIRDGLQQLGIENIEMAADGEQALKSLVQKPAHLVISDLNMPKLDGLQFLQAVRAHPATQKSAFIMLTGRGDRALIERAIKLGVNNYLVKPFTIPVLKGAIEAVFGKLK</sequence>
<evidence type="ECO:0000259" key="2">
    <source>
        <dbReference type="PROSITE" id="PS50110"/>
    </source>
</evidence>
<proteinExistence type="predicted"/>
<reference evidence="3 4" key="1">
    <citation type="submission" date="2018-08" db="EMBL/GenBank/DDBJ databases">
        <title>Genomic Encyclopedia of Type Strains, Phase IV (KMG-IV): sequencing the most valuable type-strain genomes for metagenomic binning, comparative biology and taxonomic classification.</title>
        <authorList>
            <person name="Goeker M."/>
        </authorList>
    </citation>
    <scope>NUCLEOTIDE SEQUENCE [LARGE SCALE GENOMIC DNA]</scope>
    <source>
        <strain evidence="3 4">BW863</strain>
    </source>
</reference>
<dbReference type="PANTHER" id="PTHR43228">
    <property type="entry name" value="TWO-COMPONENT RESPONSE REGULATOR"/>
    <property type="match status" value="1"/>
</dbReference>
<keyword evidence="1" id="KW-0597">Phosphoprotein</keyword>
<dbReference type="Gene3D" id="3.40.50.2300">
    <property type="match status" value="1"/>
</dbReference>
<dbReference type="PROSITE" id="PS50110">
    <property type="entry name" value="RESPONSE_REGULATORY"/>
    <property type="match status" value="1"/>
</dbReference>
<dbReference type="EMBL" id="QUMO01000001">
    <property type="protein sequence ID" value="REF89322.1"/>
    <property type="molecule type" value="Genomic_DNA"/>
</dbReference>
<dbReference type="GO" id="GO:0000160">
    <property type="term" value="P:phosphorelay signal transduction system"/>
    <property type="evidence" value="ECO:0007669"/>
    <property type="project" value="InterPro"/>
</dbReference>
<dbReference type="OrthoDB" id="9786548at2"/>
<comment type="caution">
    <text evidence="3">The sequence shown here is derived from an EMBL/GenBank/DDBJ whole genome shotgun (WGS) entry which is preliminary data.</text>
</comment>
<protein>
    <submittedName>
        <fullName evidence="3">Two-component system chemotaxis response regulator CheY</fullName>
    </submittedName>
</protein>